<feature type="region of interest" description="Disordered" evidence="6">
    <location>
        <begin position="118"/>
        <end position="184"/>
    </location>
</feature>
<evidence type="ECO:0000256" key="1">
    <source>
        <dbReference type="ARBA" id="ARBA00022729"/>
    </source>
</evidence>
<reference evidence="10" key="1">
    <citation type="submission" date="2016-04" db="UniProtKB">
        <authorList>
            <consortium name="WormBaseParasite"/>
        </authorList>
    </citation>
    <scope>IDENTIFICATION</scope>
</reference>
<feature type="compositionally biased region" description="Polar residues" evidence="6">
    <location>
        <begin position="3883"/>
        <end position="3892"/>
    </location>
</feature>
<evidence type="ECO:0000256" key="3">
    <source>
        <dbReference type="ARBA" id="ARBA00023157"/>
    </source>
</evidence>
<protein>
    <submittedName>
        <fullName evidence="10">Shugoshin_C domain-containing protein</fullName>
    </submittedName>
</protein>
<feature type="compositionally biased region" description="Polar residues" evidence="6">
    <location>
        <begin position="1349"/>
        <end position="1363"/>
    </location>
</feature>
<feature type="compositionally biased region" description="Basic and acidic residues" evidence="6">
    <location>
        <begin position="2715"/>
        <end position="2729"/>
    </location>
</feature>
<feature type="region of interest" description="Disordered" evidence="6">
    <location>
        <begin position="426"/>
        <end position="446"/>
    </location>
</feature>
<feature type="compositionally biased region" description="Basic and acidic residues" evidence="6">
    <location>
        <begin position="4579"/>
        <end position="4602"/>
    </location>
</feature>
<feature type="compositionally biased region" description="Polar residues" evidence="6">
    <location>
        <begin position="1700"/>
        <end position="1712"/>
    </location>
</feature>
<feature type="compositionally biased region" description="Polar residues" evidence="6">
    <location>
        <begin position="1116"/>
        <end position="1132"/>
    </location>
</feature>
<feature type="compositionally biased region" description="Polar residues" evidence="6">
    <location>
        <begin position="643"/>
        <end position="669"/>
    </location>
</feature>
<feature type="compositionally biased region" description="Basic and acidic residues" evidence="6">
    <location>
        <begin position="2433"/>
        <end position="2451"/>
    </location>
</feature>
<feature type="compositionally biased region" description="Polar residues" evidence="6">
    <location>
        <begin position="1285"/>
        <end position="1295"/>
    </location>
</feature>
<dbReference type="Pfam" id="PF07679">
    <property type="entry name" value="I-set"/>
    <property type="match status" value="3"/>
</dbReference>
<accession>A0A0N4V344</accession>
<keyword evidence="4" id="KW-0393">Immunoglobulin domain</keyword>
<feature type="compositionally biased region" description="Basic and acidic residues" evidence="6">
    <location>
        <begin position="743"/>
        <end position="754"/>
    </location>
</feature>
<feature type="region of interest" description="Disordered" evidence="6">
    <location>
        <begin position="5590"/>
        <end position="5609"/>
    </location>
</feature>
<feature type="compositionally biased region" description="Polar residues" evidence="6">
    <location>
        <begin position="1635"/>
        <end position="1651"/>
    </location>
</feature>
<reference evidence="8 9" key="2">
    <citation type="submission" date="2018-10" db="EMBL/GenBank/DDBJ databases">
        <authorList>
            <consortium name="Pathogen Informatics"/>
        </authorList>
    </citation>
    <scope>NUCLEOTIDE SEQUENCE [LARGE SCALE GENOMIC DNA]</scope>
</reference>
<feature type="compositionally biased region" description="Polar residues" evidence="6">
    <location>
        <begin position="755"/>
        <end position="769"/>
    </location>
</feature>
<feature type="compositionally biased region" description="Low complexity" evidence="6">
    <location>
        <begin position="118"/>
        <end position="129"/>
    </location>
</feature>
<feature type="compositionally biased region" description="Basic and acidic residues" evidence="6">
    <location>
        <begin position="194"/>
        <end position="211"/>
    </location>
</feature>
<feature type="region of interest" description="Disordered" evidence="6">
    <location>
        <begin position="4070"/>
        <end position="4124"/>
    </location>
</feature>
<evidence type="ECO:0000313" key="9">
    <source>
        <dbReference type="Proteomes" id="UP000274131"/>
    </source>
</evidence>
<feature type="compositionally biased region" description="Basic and acidic residues" evidence="6">
    <location>
        <begin position="5771"/>
        <end position="5792"/>
    </location>
</feature>
<feature type="compositionally biased region" description="Basic and acidic residues" evidence="6">
    <location>
        <begin position="1070"/>
        <end position="1082"/>
    </location>
</feature>
<feature type="compositionally biased region" description="Basic and acidic residues" evidence="6">
    <location>
        <begin position="147"/>
        <end position="158"/>
    </location>
</feature>
<dbReference type="SMART" id="SM00409">
    <property type="entry name" value="IG"/>
    <property type="match status" value="3"/>
</dbReference>
<dbReference type="WBParaSite" id="EVEC_0000445501-mRNA-1">
    <property type="protein sequence ID" value="EVEC_0000445501-mRNA-1"/>
    <property type="gene ID" value="EVEC_0000445501"/>
</dbReference>
<feature type="domain" description="Ig-like" evidence="7">
    <location>
        <begin position="7180"/>
        <end position="7261"/>
    </location>
</feature>
<feature type="region of interest" description="Disordered" evidence="6">
    <location>
        <begin position="2950"/>
        <end position="2973"/>
    </location>
</feature>
<dbReference type="GO" id="GO:0005886">
    <property type="term" value="C:plasma membrane"/>
    <property type="evidence" value="ECO:0007669"/>
    <property type="project" value="TreeGrafter"/>
</dbReference>
<feature type="compositionally biased region" description="Low complexity" evidence="6">
    <location>
        <begin position="883"/>
        <end position="894"/>
    </location>
</feature>
<evidence type="ECO:0000313" key="8">
    <source>
        <dbReference type="EMBL" id="VDD89412.1"/>
    </source>
</evidence>
<dbReference type="GO" id="GO:0007156">
    <property type="term" value="P:homophilic cell adhesion via plasma membrane adhesion molecules"/>
    <property type="evidence" value="ECO:0007669"/>
    <property type="project" value="TreeGrafter"/>
</dbReference>
<dbReference type="FunFam" id="2.60.40.10:FF:000032">
    <property type="entry name" value="palladin isoform X1"/>
    <property type="match status" value="1"/>
</dbReference>
<feature type="region of interest" description="Disordered" evidence="6">
    <location>
        <begin position="4577"/>
        <end position="4616"/>
    </location>
</feature>
<dbReference type="FunFam" id="2.60.40.10:FF:000107">
    <property type="entry name" value="Myosin, light chain kinase a"/>
    <property type="match status" value="1"/>
</dbReference>
<dbReference type="InterPro" id="IPR050958">
    <property type="entry name" value="Cell_Adh-Cytoskel_Orgn"/>
</dbReference>
<feature type="region of interest" description="Disordered" evidence="6">
    <location>
        <begin position="1070"/>
        <end position="1140"/>
    </location>
</feature>
<feature type="region of interest" description="Disordered" evidence="6">
    <location>
        <begin position="194"/>
        <end position="213"/>
    </location>
</feature>
<feature type="region of interest" description="Disordered" evidence="6">
    <location>
        <begin position="1599"/>
        <end position="1621"/>
    </location>
</feature>
<feature type="compositionally biased region" description="Polar residues" evidence="6">
    <location>
        <begin position="7419"/>
        <end position="7432"/>
    </location>
</feature>
<evidence type="ECO:0000256" key="5">
    <source>
        <dbReference type="SAM" id="Coils"/>
    </source>
</evidence>
<feature type="compositionally biased region" description="Acidic residues" evidence="6">
    <location>
        <begin position="7139"/>
        <end position="7150"/>
    </location>
</feature>
<feature type="region of interest" description="Disordered" evidence="6">
    <location>
        <begin position="7129"/>
        <end position="7156"/>
    </location>
</feature>
<dbReference type="Gene3D" id="2.60.40.10">
    <property type="entry name" value="Immunoglobulins"/>
    <property type="match status" value="3"/>
</dbReference>
<feature type="compositionally biased region" description="Basic and acidic residues" evidence="6">
    <location>
        <begin position="2952"/>
        <end position="2961"/>
    </location>
</feature>
<feature type="compositionally biased region" description="Basic and acidic residues" evidence="6">
    <location>
        <begin position="2740"/>
        <end position="2761"/>
    </location>
</feature>
<feature type="region of interest" description="Disordered" evidence="6">
    <location>
        <begin position="2906"/>
        <end position="2925"/>
    </location>
</feature>
<gene>
    <name evidence="8" type="ORF">EVEC_LOCUS4163</name>
</gene>
<dbReference type="PANTHER" id="PTHR45080:SF8">
    <property type="entry name" value="IG-LIKE DOMAIN-CONTAINING PROTEIN"/>
    <property type="match status" value="1"/>
</dbReference>
<feature type="coiled-coil region" evidence="5">
    <location>
        <begin position="2505"/>
        <end position="2532"/>
    </location>
</feature>
<keyword evidence="1" id="KW-0732">Signal</keyword>
<dbReference type="STRING" id="51028.A0A0N4V344"/>
<feature type="region of interest" description="Disordered" evidence="6">
    <location>
        <begin position="3878"/>
        <end position="3946"/>
    </location>
</feature>
<dbReference type="InterPro" id="IPR013783">
    <property type="entry name" value="Ig-like_fold"/>
</dbReference>
<feature type="compositionally biased region" description="Polar residues" evidence="6">
    <location>
        <begin position="1372"/>
        <end position="1383"/>
    </location>
</feature>
<sequence length="7647" mass="861478">MEPSIIGLSVFMLMQKNCLVTKSEKHFPCLTLHDKFTFLETFRDPSSLKKQNETRAIFSEECYASTDELASQTSKEIEETYEEKDINEQCTATTQDTLLSARTKYLCSMQQSVSAIASKNMKSSQQSKNTITTSSNETQENLSFDLKSSDNRQKRQTEIKTIPNHITPSNSFIKKGSPFVPPKTLTKTTAKAARIEKKSETASATKEDPKSQKIIRKYKPVEAEYELMNSSGPKEGQKVQHKLQKSVKKAVPSQNFSHYTSNDLLQPAPNFYSDESQKKEIILECPDTEICNRGEEMRKATYSVTRNLKQNYMDHATNNFDKSGESGLLKAEHSKTRVETRDVNLACNEYRKQGEPYSNAGRSARTHSDKRDIFSEEQLEACKPTQDNYKKKTESKYDEEKSCFTEITSSFQVAAVPQTLVYLQSQEKNGEASERDEGTAKHNRFPQSFMLKENDKTACRGEHQTEAHFGNSSRMRAINFLDALEIPRIRELNKVQQVPQEDNQSNNGKQLLKKSREKGGYSKKNSVAKSTVEAAKSGSPTNKYEERAKNINREAMTISNGETNNEHQDKKAIPETTGMKNSVSGELSQGLKADKSGKPGNNESSEGNDVYISRNHIPFPIPRETYLIKLAGKDHLKKESANDPPNSHFVQESNHLSTASGEGKNNTRALNIANEEGQTADFTRRQANDAPTKNQTTLKKNRFSLLKQRKFDSTAEPFQTNNNIISSDIQKVLKEPNSTTSHNVEEKLEDEKEFSTTNSKKLSTETKSTQNEKREEMLSILDAQKNKLPTQEVTAFSKLQVGEKTETLPEMSQRNQLELYEFHAGEISVNQSKEQFLQETDKETTCNQKYKNKISTKNQIPVAETISHLDAQRTSKKQVSWRASSEPSSPPAAEKQITEVQRPHIKELKSSGKQKEVFSQTMASVGENDDIVSKKNNEGHPKLTKSAQQPSQKSEPKYGTLHVTPEINQPPAQKNIPHSFNDKANKRIAVKSGISPDVQKDGSNQYVNDVVNSCTVNDLTELIFFMFPSKEPEMTGAQLPTTETTNAIRAPEKNTVEEYFMKTLSEIKEIKPEETKTKEPQSDQKLITSEQKDRFISAPGKNPPEKCEKKKIRKSFPSQKPQRTSFKNTFDSQGDDAEEREIKENNPMILKTAQQTFLFQKLPEEMNTSQAKQKKACIKAKILTPHSMKIISHTAPKMHITSKDSAITKFNSNQTEKELDSCCRIKSEITFTESFSCKRSDDLEAELVIVSPRHQPPMAYLITASLEIPKNLVMDKCEQKNYKNQLSSVSTAEQQPNEKPKELELVSNGPPSPPIHMLPFNVTSPEQTDIDRPTHTSEILLVRRKQIRQNRTTSTDGEPTTESLEQKYARTKPQTSNHHGTNQTLFNSSLQQENQEEAEQQLNLKLSLSQPNAAELCDTVGNLNGPADKENETPLAEKRMTSSWNKIQTEKTNHTAMPQKEQQLKPTCTQAEQITKPPIPGPSFTEKRPEHQQTSYLTQSQQTMLPPKNFPGNLNSLEKTAAEAILPLIATVKDDTTKSSVDKISKKEKHDKNYLKNKERRMTEKLVSISHIVENLLESNGEKNDEINQHKPISSITKQTLTKKSLPKQQLTPPSSAEQKEGKAKLYLLENHPQNLKEGSNETSQRTQHSKFSLPKGADVISKPVQVKSKAPDYPNESLLIEKRTVVAMEMPSEKEAPISKNNNQKSPSESNPEGHEQAETKKQTVKKRKEDKPFYTAKSADDENRPMQNENIRRDKINSAEGLSRTTLHYQDLISEENNSSATPISMNLEQSNAKKLPNDGTILKTTYKSCKKHESLMSGNRGKATLLHPIIRDKNEPIDFTTPDYKNLLQSQNAEEKLNSSVAQEISSDHDHTTQKTVEEELELKKTKVLIKTKNFKSNLEQIQNNVTEATNNAKTPKTNEKLISDVTCNQTSAEKQEDSPLTFTAETKKEKNVKEVKPRRNIQIEEASRELCIQSDAKKQKEKIMDEGLKNFTLCSTYIKETTKNELQIAKKLQKLDGQVELAKPAKVETSNAIMTPGNTVIAKVHDERQEQSGKVGETSYSSSQQEREQSNKASLYETEEMQNRMRASKAVPHESVESNKKIKYSETSLSKIEGAKSDKPNEIFTSTNAESSEIITIGVNNQHHAAEEKEATNEVKSTPPFAPQKQTAADILTQEANSQVSTRDIANISKQHSTRPEAASKHLLNTAGNMSKQKDCAELIESTPSSKSISNRRNEVAKEVIREQEDLERSAKSIPSLPIQKNKNNTSETFEKPKKATQVLHNLRTPEHMQDQLMNTSNNATKKVHFTHKKNTITEPEPNIAGQREKNIQVGGEDKHPAKQPKKAQISSNLGENENSLVVAGLTESRSTNKEVNYVTGIITERNQEKLNASPQIIEKNKTGTNFATNISERKKQGRPNAKNADQNSTFLTDERINGTKKVLEPEAKTEETEEPPDFNKLQSVNSAPNISNKAEIFNETETVDDKEVKSVPKGSTLKLDEVTKTKTQISKHKLELEKQSLEEDMDGKVNLTPELTKIKQSKLLDAKKRDKTVEPIEPATVIASFDLHNHMECDYAICINEKEDSAAKKIKIVDKMGNLALTSVEEYSKHVRKVKRATDVQLLQRTTKKSLSKEETISTQHEAGKPNRSTNIEELLDATNTPNAPEQLTSETIESRTKDNLVKTTKDAELALPSNEEPFSPSTLKGLLKEKSSEFPHPVKEHQLKPDADELLTIPRHPTKVEKSNEALKTEEQHVTKDLHTSGNTENDTAEDTVKQKMNTSGAAKNTSASQKQIGSTIVLNKSVQKEQRDVILKHSQQQHVLSVAKQLSAAGKTMKISNNKEKLNEVVSAERSSRQEKTETAPINPTLEDETGMVISLHKPFGEEQKYEVAKDVNRQNATLIKKSSCTGKKSSVHEESEESGETVMTLELLNTMASSNERGRVKNSIVGGEEQRSVEKRINPSQSCSPHKEETNAVIGFRKPEPKEDEVVKDFKQQNLLFITKKVLISLEMKFLEGTGKLDKSVKSDAERNTAGNKTKVKTEKGPKAFTPVPERKQERFAADALNEATQEWQKDEALKDTEQQQAVLFAKNTLNETKEKRVLNFETSYRTDESLQVHKPQETTAVIALNKLLQEETGNVIRGAEQERLPFIQKQELLHREAIIPASFPGPHQALKKQDLSNAAENLHIKEGTRSNDANGTTKPRVRKTGKFDPVASKLEKETVTLIVLDKPVHEERDEVVISAKQQNVLSIAEKLPVTQKRIKVLKDVVKSNRALKFETLLNATNGPCVIVLEKDVADTEIQWMTKEPRRIGFSTSSPRNEITMTVLLNKPLWEEGDEVIKGKEHQEATLTVKFPNGQVEKSRITIESADAISHELDGIRSDTTYKKRKEPKTRLPPTFPLMMNTTYVTAGNKTLPKTEQGDFTGNEIQELAPVNIKRSPMNKKSIIFNEERSDEPCEKLGLTAANLQTLKTVDDSRVEGGTAEEPQKTVIPTSPVPTVNEESAVVVILNKPTRTEERCKLMQVFLRQQVIFIVKKQPSKNKGARTVEINKATETEVKQNESENLRTLKNKKSRTTNCTEETLKKTGNASLSISIPKKEIFAVIALNKVIQKGRNDKVIREVEKKQLLFTVERLPSEQKNATVFSRKEKLEEPGTIKEPSNVIIKEKIEKTAQVPPPNCNAKEKTAAVIIPSKSLECAKEVGNVQSVGCERAMLTAEKMLSPYKRKKVLNNVGKSHEVLKTEEFKDASGNWHLIREPRKDDVEGKAKEIPLEKGENVFPSTSVMKHGAVFMFSLNKPLQKEKVDDFFKRADWRGAQFTAKKAPPIKKGMEATKDKEKLDEAPNEVKRATAKSRIWSEVVSDGEDGKKAFNELKVPKRPPILSDSSGTTFPLESTDKKTFNTVDESSGQKTASTTAKTVSGQRSGKAEGRDQDVTKAVEKKEKSIEGDGSKVRLQEYNSMKTLEMVKEQETPNKLGRSDRISGSDEPAIITVLCDVSRKRATEYALDFILKYLETRSATEAVEKPINQLEKSNSGAAAVVLEQDQQVEAISENLQQKESSQLIKTQEENLEKADRDLNPAKLHSGRTSKKGKNLASNVPEQKNQENRAEEDVEQSQRNFKSFKPTELEIRKKAKDYDEPPETLKLQNVTFFVEYFKKVDSDCNTEITRIEKNVLTQKLVHSALNRKRDNAKYDISTLEGNEENRSLQDLILEEEKFLGRKERVKTEKKKTLKDPLKLSKLLEDAQVADVEFSCNPLNNNSNETAKKIIEKEITETLTKTIHTLPGQITDATDHSAAVNGSGENEYSENVERFLQNIQRQIFGVQTEENKKVLNTHKQPLESLEKPNAFNVIEVAANKTANNARKGEIAKFRSWRPEITVDLDMKKPEENWHEINMGKVTVHDLKLKSQEVIFVSLNRLTKNDRKQQEVRNDQHNNVQFMALTNQVTKKPTETLDMSEARDKTTNFMESTEVELSFENTGKSCKHCVTDKVVSAERRKLAHSVPSENKRVEEIYVCLTVIRKEKEQRFRVLEEVTLEQAHYTGGIVQKTKKDLTVLPKTTNNDQDFNKVSTADSVQKTTTIEEHNHNFLEQSDDKKEKAEDIAPKPPAKTGEGNEHFDFAERKKVALSSNVLDKKRFEFIVERVNNEKKEEFSRRIIPPAFIPERDSNCELKIQKLEKNEEFSRTFADFTCVSVRHYVKSLQIKNKPQSVLNKLGEKEGPVSFSGLKNAFFFPGIVKRQEHYLDSSNIINGETMEAGGMTFLVVNRTGEKEGTLQVIQKMEYEQTWYTIKTKQKLKMDADAFTMTANPYKFPKPVKLRDIVLSPDVSTGKDEDYPKVAAREYKQAEVVKGSTLGEEIQKRECTIDTRFHRKQEKEIVEVTQKTTNDFVAVLVRKKVRDVRKSKNLEKVGNLISPNDPRKTEWVSLLHNISGAKDDEFITVPAFSKKKERISDDISLYKKGEKERATEIVDYFPEEFLQFGIRAGKKINWPMRTREKIGRIIKSQRSRDPIDESYTLNLSRNGAEDSATAVNQSKKCLDSVEKTVAPLSKNTVGRNVCFIPHTCEKPKETTLIEKKTPCQQTKRTNIAVDLRIHKPRQEEQHIKIMRGVKQDSAKIPITATYSLRKKKKITQKSSELEKSSCFEVLAPSCEIPNNVEVASPCDSVGKDIGETLWKISSPSLLEKGKVSVDVAIQRITQKGEELKVLAEAVHICVRYPAKTTKSIRKDTKAIGILGKRKQTKALMKATEIIFSTGLPTDFERSSVKNKRNLALCSDMTPYLKAYEVYSVIIEKKREEKARATQIIILANYKPQYSYTKVILALCNPLQTSNTPSKHDNAIKLESRTEVTSSHKILRGSSHLTVTVLKVTAKLECAKKLIPCIQVKKKENEDFYHCEAEYDHKEEVLYKSIDLNRFQRKQVGDTTFEVGSPVTVVENEKSGRPMELGIFQDDMNKRGEDFVVIRNEEILEKRIGKPTLSILTENDENDNIPQNEVKEKRNRKVKNEEMVAEIFVGIEVLQEESTKAIGVIKMFPVNHKPEVVINLNEITVEPQLVINRNTTSDTAVFLNENQKKTDWEIVSTVPLFKMKFAEDSEAGKTQTTDSKIPEPPAQLTNKAACPKISATDDFKNAAVKRQIEGRVSEEIPLITAELDEDLLETYINKAAEEMQAVKSTSIMAFESVHYTCIAKKVPFVTVVKELELKSNNKSFPSKNFTTKEKLMIESELRELERKIISQKTVPLFALQKRITDDDFGVHKTTKIKEIVILGEELQKQENEEKGKYSTNKVAERNSELKDQPNTVATGSQDQRVINQEVDAIDLLNEEYSNEKISEEHSHRGKARKMVVSRKLTKPLPLKIHERKPLGSNMQEFTEERESVGEENITEDFPHETKEVSEVTELTRRSGNIMVGIIKLEQPHISAQKCIDRCKVFPLDLNTNQLQSRPVQSALSLNQKIADAGEDRLISKTEMEPVFVSGQSSAVSVPRTINNISCNIVLNKNSSLLNEVETTKEKAIEIAQLSTLKMKHSPELITSNTVLSDGNSQKHKASAMEEVDLTSLVPQAFAEKGFTSKLSTAAATETVRMKIVLIRTQKTLRFGAQVNKKVLNNEFKTSGGIQAYKNSELLSSKNEEPFNGSEKFRQQMSTEIISSEQYHSPKKNIESNPSGIQTSFSKDFCNDKRREIHASSAPPCMNTEKKKESALREQLGKNAISQLGQNHTIRGIAPQQEVVQLLPKHLKKEASALTEPIGIRKGRTELEKTDNYKNNPLELSVNAELTVRKKNANSNEFLVKEKLFEENRKTVFIYKKKQVAGERSEGTLVPVCNKTPHQGESNLREKRGLHPDTSTNVTDEIELVKEPREEDLEKRIKLKRKFYEEVSKKVRISLRSQLNLNACKISSLTASEVVKFIDERKISEGKSELMQEEKQATLTQRVVMENKRTKSKQHQSKNLEGSLEKEIFMEMPDKRTEVLQLYQNRKPATSLLRTGVEVSLELHKNSTTGTNTESYIRENCGVLGSSEILLQANEGSKFLNTANLLKSDIGKNHKKEVDQPFNRGITSKESGIFFSVNEDIPLKLKESTPHPSLAKPNNHSLTVANSIESSVDKSLDDSAVSGEEKREVWLKRTGVLFSKSQISGDEAHEAVPLSNNRTPELVVGEAKDKNSFFLQTDIKLDSASSLSVNSLRADSRSLTESKTSENNAAKKKLGVLLTNCNIFEDSGNRNDLKKASIPSISAQSKSLEGYSSTKEKVDKVVSEKTSVCEMNLSMVLLPSEDKYESTAPPESAGSASYEGRCLDEGSQSNDNSNIFGTFILNAEEREIEHAVNHFEKERRKQSKTSTRCTLTVGAPSCTSSRSDLKFDLADYAKEASTSKSLQKSSKSDRTSAPSLFGIKLEKAQRKEIFGDGKAKQNFIAPTFIKSLRSITATENNFASIELKLIANPEPRLSVYMNDEHMEVDDRMQISVTNDKYLYSFVILIDNISISDAGKITFIASNEKGQATAAVDFVVTRQVSSEDELAAAYDPGFFHRTPATIVEPVSNCTVKSGADARFTAKVTGYPPAELIWLKNGKEIFIEETSQKYSLEYEDGNVVMTVHNCDVEDDDCYSLLVENVNGVDRCSFELFLDLTDLENSGYVGSVKRRRKKASDDNMEATTDDEPESEKRPKYRRMKKVFSRENNLQQGKKQFTAPSFKQVLADQDVSVGSSVGLKVCATGLPPPQLFFYKNGKRIVDDALGMKYDVHRDRKGSTECLIIEGVTAQEEAEYACQAINIAGEAWCFCNLNVHVASEELQQEHEIAENKQKEKLVETQIVEEKGDFELQAKERSEDASFSHYNELRSEHTELLISKEEEEEKPQKIEKQKTKSSEITVTLELLNKSYGTELAECSVLCKTSEETEWTITKSKKAKLPSSKVHRKTLTDESAFPETGTVVTEESTMETPSLISPEAEKKKKKNIPKALFIPVEINSRFGDKSTLLSETSITTQVTSRIANEEVAAFSSPRKPESAIISMKVPSGKPTQPIEASAELQTEFTFQGHATLVREEKEEIEVVIEREEYEEESAISVRPTEKEGIETVIEKKVKPKKKKKPEQVIEVAEEEVEEAAELVTDFTMKPNAVAVEEKEEIPSTTEFMMKPEVREEKEEIAVVIQREEYEEESG</sequence>
<feature type="region of interest" description="Disordered" evidence="6">
    <location>
        <begin position="2628"/>
        <end position="2682"/>
    </location>
</feature>
<feature type="region of interest" description="Disordered" evidence="6">
    <location>
        <begin position="3026"/>
        <end position="3050"/>
    </location>
</feature>
<feature type="compositionally biased region" description="Polar residues" evidence="6">
    <location>
        <begin position="130"/>
        <end position="142"/>
    </location>
</feature>
<feature type="compositionally biased region" description="Polar residues" evidence="6">
    <location>
        <begin position="495"/>
        <end position="509"/>
    </location>
</feature>
<evidence type="ECO:0000256" key="2">
    <source>
        <dbReference type="ARBA" id="ARBA00022737"/>
    </source>
</evidence>
<feature type="region of interest" description="Disordered" evidence="6">
    <location>
        <begin position="735"/>
        <end position="773"/>
    </location>
</feature>
<feature type="compositionally biased region" description="Basic and acidic residues" evidence="6">
    <location>
        <begin position="3925"/>
        <end position="3946"/>
    </location>
</feature>
<feature type="compositionally biased region" description="Basic and acidic residues" evidence="6">
    <location>
        <begin position="564"/>
        <end position="573"/>
    </location>
</feature>
<feature type="compositionally biased region" description="Basic and acidic residues" evidence="6">
    <location>
        <begin position="2095"/>
        <end position="2106"/>
    </location>
</feature>
<organism evidence="10">
    <name type="scientific">Enterobius vermicularis</name>
    <name type="common">Human pinworm</name>
    <dbReference type="NCBI Taxonomy" id="51028"/>
    <lineage>
        <taxon>Eukaryota</taxon>
        <taxon>Metazoa</taxon>
        <taxon>Ecdysozoa</taxon>
        <taxon>Nematoda</taxon>
        <taxon>Chromadorea</taxon>
        <taxon>Rhabditida</taxon>
        <taxon>Spirurina</taxon>
        <taxon>Oxyuridomorpha</taxon>
        <taxon>Oxyuroidea</taxon>
        <taxon>Oxyuridae</taxon>
        <taxon>Enterobius</taxon>
    </lineage>
</organism>
<feature type="region of interest" description="Disordered" evidence="6">
    <location>
        <begin position="2412"/>
        <end position="2468"/>
    </location>
</feature>
<feature type="region of interest" description="Disordered" evidence="6">
    <location>
        <begin position="5771"/>
        <end position="5801"/>
    </location>
</feature>
<name>A0A0N4V344_ENTVE</name>
<evidence type="ECO:0000313" key="10">
    <source>
        <dbReference type="WBParaSite" id="EVEC_0000445501-mRNA-1"/>
    </source>
</evidence>
<dbReference type="OrthoDB" id="5860541at2759"/>
<feature type="region of interest" description="Disordered" evidence="6">
    <location>
        <begin position="6767"/>
        <end position="6790"/>
    </location>
</feature>
<feature type="compositionally biased region" description="Polar residues" evidence="6">
    <location>
        <begin position="3900"/>
        <end position="3923"/>
    </location>
</feature>
<evidence type="ECO:0000256" key="4">
    <source>
        <dbReference type="ARBA" id="ARBA00023319"/>
    </source>
</evidence>
<feature type="region of interest" description="Disordered" evidence="6">
    <location>
        <begin position="6314"/>
        <end position="6339"/>
    </location>
</feature>
<keyword evidence="2" id="KW-0677">Repeat</keyword>
<feature type="domain" description="Ig-like" evidence="7">
    <location>
        <begin position="7022"/>
        <end position="7114"/>
    </location>
</feature>
<feature type="region of interest" description="Disordered" evidence="6">
    <location>
        <begin position="2335"/>
        <end position="2355"/>
    </location>
</feature>
<dbReference type="Proteomes" id="UP000274131">
    <property type="component" value="Unassembled WGS sequence"/>
</dbReference>
<dbReference type="PANTHER" id="PTHR45080">
    <property type="entry name" value="CONTACTIN 5"/>
    <property type="match status" value="1"/>
</dbReference>
<feature type="compositionally biased region" description="Basic and acidic residues" evidence="6">
    <location>
        <begin position="1713"/>
        <end position="1759"/>
    </location>
</feature>
<feature type="compositionally biased region" description="Polar residues" evidence="6">
    <location>
        <begin position="2638"/>
        <end position="2673"/>
    </location>
</feature>
<feature type="compositionally biased region" description="Basic and acidic residues" evidence="6">
    <location>
        <begin position="931"/>
        <end position="941"/>
    </location>
</feature>
<dbReference type="InterPro" id="IPR003599">
    <property type="entry name" value="Ig_sub"/>
</dbReference>
<feature type="region of interest" description="Disordered" evidence="6">
    <location>
        <begin position="924"/>
        <end position="958"/>
    </location>
</feature>
<feature type="compositionally biased region" description="Basic and acidic residues" evidence="6">
    <location>
        <begin position="428"/>
        <end position="440"/>
    </location>
</feature>
<feature type="compositionally biased region" description="Polar residues" evidence="6">
    <location>
        <begin position="1599"/>
        <end position="1617"/>
    </location>
</feature>
<evidence type="ECO:0000259" key="7">
    <source>
        <dbReference type="PROSITE" id="PS50835"/>
    </source>
</evidence>
<feature type="region of interest" description="Disordered" evidence="6">
    <location>
        <begin position="2050"/>
        <end position="2106"/>
    </location>
</feature>
<dbReference type="InterPro" id="IPR036179">
    <property type="entry name" value="Ig-like_dom_sf"/>
</dbReference>
<dbReference type="PROSITE" id="PS50835">
    <property type="entry name" value="IG_LIKE"/>
    <property type="match status" value="2"/>
</dbReference>
<feature type="region of interest" description="Disordered" evidence="6">
    <location>
        <begin position="1420"/>
        <end position="1440"/>
    </location>
</feature>
<evidence type="ECO:0000256" key="6">
    <source>
        <dbReference type="SAM" id="MobiDB-lite"/>
    </source>
</evidence>
<dbReference type="EMBL" id="UXUI01007781">
    <property type="protein sequence ID" value="VDD89412.1"/>
    <property type="molecule type" value="Genomic_DNA"/>
</dbReference>
<dbReference type="InterPro" id="IPR013098">
    <property type="entry name" value="Ig_I-set"/>
</dbReference>
<feature type="region of interest" description="Disordered" evidence="6">
    <location>
        <begin position="637"/>
        <end position="697"/>
    </location>
</feature>
<dbReference type="InterPro" id="IPR007110">
    <property type="entry name" value="Ig-like_dom"/>
</dbReference>
<feature type="region of interest" description="Disordered" evidence="6">
    <location>
        <begin position="1285"/>
        <end position="1383"/>
    </location>
</feature>
<feature type="region of interest" description="Disordered" evidence="6">
    <location>
        <begin position="870"/>
        <end position="901"/>
    </location>
</feature>
<keyword evidence="5" id="KW-0175">Coiled coil</keyword>
<feature type="region of interest" description="Disordered" evidence="6">
    <location>
        <begin position="495"/>
        <end position="611"/>
    </location>
</feature>
<feature type="compositionally biased region" description="Basic residues" evidence="6">
    <location>
        <begin position="4083"/>
        <end position="4092"/>
    </location>
</feature>
<proteinExistence type="predicted"/>
<keyword evidence="3" id="KW-1015">Disulfide bond</keyword>
<keyword evidence="9" id="KW-1185">Reference proteome</keyword>
<feature type="compositionally biased region" description="Basic and acidic residues" evidence="6">
    <location>
        <begin position="1427"/>
        <end position="1440"/>
    </location>
</feature>
<dbReference type="SUPFAM" id="SSF48726">
    <property type="entry name" value="Immunoglobulin"/>
    <property type="match status" value="3"/>
</dbReference>
<feature type="region of interest" description="Disordered" evidence="6">
    <location>
        <begin position="2715"/>
        <end position="2774"/>
    </location>
</feature>
<feature type="region of interest" description="Disordered" evidence="6">
    <location>
        <begin position="1635"/>
        <end position="1672"/>
    </location>
</feature>
<feature type="region of interest" description="Disordered" evidence="6">
    <location>
        <begin position="1693"/>
        <end position="1761"/>
    </location>
</feature>
<feature type="compositionally biased region" description="Polar residues" evidence="6">
    <location>
        <begin position="578"/>
        <end position="587"/>
    </location>
</feature>
<feature type="compositionally biased region" description="Basic and acidic residues" evidence="6">
    <location>
        <begin position="543"/>
        <end position="552"/>
    </location>
</feature>
<feature type="region of interest" description="Disordered" evidence="6">
    <location>
        <begin position="7418"/>
        <end position="7439"/>
    </location>
</feature>